<dbReference type="InterPro" id="IPR017850">
    <property type="entry name" value="Alkaline_phosphatase_core_sf"/>
</dbReference>
<comment type="caution">
    <text evidence="4">The sequence shown here is derived from an EMBL/GenBank/DDBJ whole genome shotgun (WGS) entry which is preliminary data.</text>
</comment>
<evidence type="ECO:0000313" key="5">
    <source>
        <dbReference type="Proteomes" id="UP000295696"/>
    </source>
</evidence>
<dbReference type="GO" id="GO:0046872">
    <property type="term" value="F:metal ion binding"/>
    <property type="evidence" value="ECO:0007669"/>
    <property type="project" value="UniProtKB-KW"/>
</dbReference>
<evidence type="ECO:0000313" key="4">
    <source>
        <dbReference type="EMBL" id="TCS57244.1"/>
    </source>
</evidence>
<dbReference type="PANTHER" id="PTHR45953:SF1">
    <property type="entry name" value="IDURONATE 2-SULFATASE"/>
    <property type="match status" value="1"/>
</dbReference>
<reference evidence="4 5" key="1">
    <citation type="submission" date="2019-03" db="EMBL/GenBank/DDBJ databases">
        <title>Genomic Encyclopedia of Type Strains, Phase IV (KMG-IV): sequencing the most valuable type-strain genomes for metagenomic binning, comparative biology and taxonomic classification.</title>
        <authorList>
            <person name="Goeker M."/>
        </authorList>
    </citation>
    <scope>NUCLEOTIDE SEQUENCE [LARGE SCALE GENOMIC DNA]</scope>
    <source>
        <strain evidence="4 5">DSM 104836</strain>
    </source>
</reference>
<dbReference type="SUPFAM" id="SSF53649">
    <property type="entry name" value="Alkaline phosphatase-like"/>
    <property type="match status" value="1"/>
</dbReference>
<feature type="domain" description="Sulfatase N-terminal" evidence="3">
    <location>
        <begin position="13"/>
        <end position="372"/>
    </location>
</feature>
<dbReference type="GO" id="GO:0005737">
    <property type="term" value="C:cytoplasm"/>
    <property type="evidence" value="ECO:0007669"/>
    <property type="project" value="TreeGrafter"/>
</dbReference>
<keyword evidence="2" id="KW-0378">Hydrolase</keyword>
<dbReference type="RefSeq" id="WP_132248572.1">
    <property type="nucleotide sequence ID" value="NZ_SLZU01000027.1"/>
</dbReference>
<sequence length="484" mass="55302">MTSATESTAPKRPNILLIITDQQRFDTIRAHGHAHMDTPNLDRLAQEGVSFSQCHITAPSCVPSRASLFTGYYPHVTGVMENEQDWSKTWVSDLRASGYTCVNVGKMHTNPFLAEAGFDERFNVENKDRYLQGRHYLDEWDKALAAHGLIKQQREHYRKRDDYGQRLGAFEWKLPAALHSDTFVGNFAKFWLETKPNASPLFMQIGFPGPHPPYDPTPELAEKYMAKDNIPMPVDSDEDRAGQPSYLEEKRQHDAQVDHDSILWNPDRTPEDERRMRAYYYANVEMIDTSVGEIMQALERNGYMDDTVVIFTSDHGDCLGDHGLSQKWSMYDVVTRVPLIVWAPQRFCGGRSIDDLVQLFDLGPTILDLAGVASPADMEAQSLLPALTEQAYTPRQQVFCEQAGDMVMTGADFITMVRETRWKLVHLLGCDEGQLFDLEADPDERHNLWNDPVHDAEKTRLKDTLLEWLVASNFKTRDHMAEFR</sequence>
<dbReference type="AlphaFoldDB" id="A0A4R3J2K9"/>
<accession>A0A4R3J2K9</accession>
<dbReference type="GO" id="GO:0008484">
    <property type="term" value="F:sulfuric ester hydrolase activity"/>
    <property type="evidence" value="ECO:0007669"/>
    <property type="project" value="TreeGrafter"/>
</dbReference>
<protein>
    <submittedName>
        <fullName evidence="4">Arylsulfatase A-like enzyme</fullName>
    </submittedName>
</protein>
<dbReference type="PANTHER" id="PTHR45953">
    <property type="entry name" value="IDURONATE 2-SULFATASE"/>
    <property type="match status" value="1"/>
</dbReference>
<evidence type="ECO:0000256" key="2">
    <source>
        <dbReference type="ARBA" id="ARBA00022801"/>
    </source>
</evidence>
<evidence type="ECO:0000256" key="1">
    <source>
        <dbReference type="ARBA" id="ARBA00022723"/>
    </source>
</evidence>
<dbReference type="Pfam" id="PF00884">
    <property type="entry name" value="Sulfatase"/>
    <property type="match status" value="1"/>
</dbReference>
<dbReference type="InterPro" id="IPR000917">
    <property type="entry name" value="Sulfatase_N"/>
</dbReference>
<dbReference type="Proteomes" id="UP000295696">
    <property type="component" value="Unassembled WGS sequence"/>
</dbReference>
<dbReference type="EMBL" id="SLZU01000027">
    <property type="protein sequence ID" value="TCS57244.1"/>
    <property type="molecule type" value="Genomic_DNA"/>
</dbReference>
<dbReference type="OrthoDB" id="9795675at2"/>
<evidence type="ECO:0000259" key="3">
    <source>
        <dbReference type="Pfam" id="PF00884"/>
    </source>
</evidence>
<keyword evidence="5" id="KW-1185">Reference proteome</keyword>
<name>A0A4R3J2K9_9RHOB</name>
<organism evidence="4 5">
    <name type="scientific">Primorskyibacter sedentarius</name>
    <dbReference type="NCBI Taxonomy" id="745311"/>
    <lineage>
        <taxon>Bacteria</taxon>
        <taxon>Pseudomonadati</taxon>
        <taxon>Pseudomonadota</taxon>
        <taxon>Alphaproteobacteria</taxon>
        <taxon>Rhodobacterales</taxon>
        <taxon>Roseobacteraceae</taxon>
        <taxon>Primorskyibacter</taxon>
    </lineage>
</organism>
<proteinExistence type="predicted"/>
<keyword evidence="1" id="KW-0479">Metal-binding</keyword>
<dbReference type="Gene3D" id="3.40.720.10">
    <property type="entry name" value="Alkaline Phosphatase, subunit A"/>
    <property type="match status" value="1"/>
</dbReference>
<gene>
    <name evidence="4" type="ORF">EDD52_12723</name>
</gene>